<dbReference type="Proteomes" id="UP000494218">
    <property type="component" value="Unassembled WGS sequence"/>
</dbReference>
<accession>A0A6P2RZA9</accession>
<feature type="region of interest" description="Disordered" evidence="1">
    <location>
        <begin position="84"/>
        <end position="105"/>
    </location>
</feature>
<dbReference type="AlphaFoldDB" id="A0A6P2RZA9"/>
<feature type="compositionally biased region" description="Basic and acidic residues" evidence="1">
    <location>
        <begin position="88"/>
        <end position="105"/>
    </location>
</feature>
<reference evidence="4 5" key="1">
    <citation type="submission" date="2019-09" db="EMBL/GenBank/DDBJ databases">
        <authorList>
            <person name="Depoorter E."/>
        </authorList>
    </citation>
    <scope>NUCLEOTIDE SEQUENCE [LARGE SCALE GENOMIC DNA]</scope>
    <source>
        <strain evidence="2">LMG 23254</strain>
        <strain evidence="3">R-18109</strain>
    </source>
</reference>
<dbReference type="EMBL" id="CABVPW010000002">
    <property type="protein sequence ID" value="VWB17184.1"/>
    <property type="molecule type" value="Genomic_DNA"/>
</dbReference>
<proteinExistence type="predicted"/>
<organism evidence="2 4">
    <name type="scientific">Burkholderia lata (strain ATCC 17760 / DSM 23089 / LMG 22485 / NCIMB 9086 / R18194 / 383)</name>
    <dbReference type="NCBI Taxonomy" id="482957"/>
    <lineage>
        <taxon>Bacteria</taxon>
        <taxon>Pseudomonadati</taxon>
        <taxon>Pseudomonadota</taxon>
        <taxon>Betaproteobacteria</taxon>
        <taxon>Burkholderiales</taxon>
        <taxon>Burkholderiaceae</taxon>
        <taxon>Burkholderia</taxon>
        <taxon>Burkholderia cepacia complex</taxon>
    </lineage>
</organism>
<name>A0A6P2RZA9_BURL3</name>
<evidence type="ECO:0000313" key="2">
    <source>
        <dbReference type="EMBL" id="VWB17184.1"/>
    </source>
</evidence>
<sequence length="105" mass="11914">MIDATPSNTFRHLPLSPEQDAEIRHYIKKKEQRGEQWDTPELAMMLGDMLSPPPSDDEEPEPTVEETKLACEYALASIDEAMESVSASEERLAAMEAEEMKHPQR</sequence>
<protein>
    <submittedName>
        <fullName evidence="2">Uncharacterized protein</fullName>
    </submittedName>
</protein>
<feature type="compositionally biased region" description="Acidic residues" evidence="1">
    <location>
        <begin position="55"/>
        <end position="64"/>
    </location>
</feature>
<evidence type="ECO:0000313" key="3">
    <source>
        <dbReference type="EMBL" id="VWD36078.1"/>
    </source>
</evidence>
<feature type="region of interest" description="Disordered" evidence="1">
    <location>
        <begin position="46"/>
        <end position="65"/>
    </location>
</feature>
<evidence type="ECO:0000256" key="1">
    <source>
        <dbReference type="SAM" id="MobiDB-lite"/>
    </source>
</evidence>
<dbReference type="EMBL" id="CABVQH010000036">
    <property type="protein sequence ID" value="VWD36078.1"/>
    <property type="molecule type" value="Genomic_DNA"/>
</dbReference>
<dbReference type="RefSeq" id="WP_132021451.1">
    <property type="nucleotide sequence ID" value="NZ_CABVPW010000002.1"/>
</dbReference>
<evidence type="ECO:0000313" key="4">
    <source>
        <dbReference type="Proteomes" id="UP000494218"/>
    </source>
</evidence>
<gene>
    <name evidence="3" type="ORF">BLA18109_07027</name>
    <name evidence="2" type="ORF">BLA23254_00648</name>
</gene>
<evidence type="ECO:0000313" key="5">
    <source>
        <dbReference type="Proteomes" id="UP000494260"/>
    </source>
</evidence>
<dbReference type="Proteomes" id="UP000494260">
    <property type="component" value="Unassembled WGS sequence"/>
</dbReference>